<organism evidence="4">
    <name type="scientific">uncultured Solirubrobacteraceae bacterium</name>
    <dbReference type="NCBI Taxonomy" id="1162706"/>
    <lineage>
        <taxon>Bacteria</taxon>
        <taxon>Bacillati</taxon>
        <taxon>Actinomycetota</taxon>
        <taxon>Thermoleophilia</taxon>
        <taxon>Solirubrobacterales</taxon>
        <taxon>Solirubrobacteraceae</taxon>
        <taxon>environmental samples</taxon>
    </lineage>
</organism>
<dbReference type="Pfam" id="PF01565">
    <property type="entry name" value="FAD_binding_4"/>
    <property type="match status" value="1"/>
</dbReference>
<dbReference type="SUPFAM" id="SSF56176">
    <property type="entry name" value="FAD-binding/transporter-associated domain-like"/>
    <property type="match status" value="1"/>
</dbReference>
<dbReference type="InterPro" id="IPR016166">
    <property type="entry name" value="FAD-bd_PCMH"/>
</dbReference>
<feature type="domain" description="FAD-binding PCMH-type" evidence="3">
    <location>
        <begin position="41"/>
        <end position="86"/>
    </location>
</feature>
<accession>A0A6J4SG25</accession>
<dbReference type="InterPro" id="IPR036318">
    <property type="entry name" value="FAD-bd_PCMH-like_sf"/>
</dbReference>
<reference evidence="4" key="1">
    <citation type="submission" date="2020-02" db="EMBL/GenBank/DDBJ databases">
        <authorList>
            <person name="Meier V. D."/>
        </authorList>
    </citation>
    <scope>NUCLEOTIDE SEQUENCE</scope>
    <source>
        <strain evidence="4">AVDCRST_MAG13</strain>
    </source>
</reference>
<evidence type="ECO:0000256" key="2">
    <source>
        <dbReference type="ARBA" id="ARBA00023002"/>
    </source>
</evidence>
<name>A0A6J4SG25_9ACTN</name>
<dbReference type="PANTHER" id="PTHR43716:SF1">
    <property type="entry name" value="D-2-HYDROXYGLUTARATE DEHYDROGENASE, MITOCHONDRIAL"/>
    <property type="match status" value="1"/>
</dbReference>
<evidence type="ECO:0000313" key="4">
    <source>
        <dbReference type="EMBL" id="CAA9494975.1"/>
    </source>
</evidence>
<dbReference type="EMBL" id="CADCVO010000305">
    <property type="protein sequence ID" value="CAA9494975.1"/>
    <property type="molecule type" value="Genomic_DNA"/>
</dbReference>
<dbReference type="AlphaFoldDB" id="A0A6J4SG25"/>
<dbReference type="EC" id="1.1.99.2" evidence="4"/>
<proteinExistence type="predicted"/>
<evidence type="ECO:0000256" key="1">
    <source>
        <dbReference type="ARBA" id="ARBA00001974"/>
    </source>
</evidence>
<dbReference type="GO" id="GO:0071949">
    <property type="term" value="F:FAD binding"/>
    <property type="evidence" value="ECO:0007669"/>
    <property type="project" value="InterPro"/>
</dbReference>
<gene>
    <name evidence="4" type="ORF">AVDCRST_MAG13-1947</name>
</gene>
<dbReference type="InterPro" id="IPR006094">
    <property type="entry name" value="Oxid_FAD_bind_N"/>
</dbReference>
<dbReference type="GO" id="GO:0047545">
    <property type="term" value="F:(S)-2-hydroxyglutarate dehydrogenase activity"/>
    <property type="evidence" value="ECO:0007669"/>
    <property type="project" value="UniProtKB-EC"/>
</dbReference>
<sequence length="86" mass="8470">MPLAAAHPLLARELAAAVGPGHVLADPELRAPYERDWTGRFGGAARLVVRPADTAQVAAVLAACAAAGVPVVPQGGNTGLVGGGIP</sequence>
<evidence type="ECO:0000259" key="3">
    <source>
        <dbReference type="PROSITE" id="PS51387"/>
    </source>
</evidence>
<dbReference type="PANTHER" id="PTHR43716">
    <property type="entry name" value="D-2-HYDROXYGLUTARATE DEHYDROGENASE, MITOCHONDRIAL"/>
    <property type="match status" value="1"/>
</dbReference>
<keyword evidence="2 4" id="KW-0560">Oxidoreductase</keyword>
<protein>
    <submittedName>
        <fullName evidence="4">D-2-hydroxyglutarate dehydrogenase</fullName>
        <ecNumber evidence="4">1.1.99.2</ecNumber>
    </submittedName>
</protein>
<feature type="non-terminal residue" evidence="4">
    <location>
        <position position="86"/>
    </location>
</feature>
<dbReference type="GO" id="GO:0022904">
    <property type="term" value="P:respiratory electron transport chain"/>
    <property type="evidence" value="ECO:0007669"/>
    <property type="project" value="TreeGrafter"/>
</dbReference>
<dbReference type="InterPro" id="IPR051264">
    <property type="entry name" value="FAD-oxidored/transferase_4"/>
</dbReference>
<dbReference type="Gene3D" id="3.30.43.10">
    <property type="entry name" value="Uridine Diphospho-n-acetylenolpyruvylglucosamine Reductase, domain 2"/>
    <property type="match status" value="1"/>
</dbReference>
<dbReference type="InterPro" id="IPR016167">
    <property type="entry name" value="FAD-bd_PCMH_sub1"/>
</dbReference>
<comment type="cofactor">
    <cofactor evidence="1">
        <name>FAD</name>
        <dbReference type="ChEBI" id="CHEBI:57692"/>
    </cofactor>
</comment>
<dbReference type="PROSITE" id="PS51387">
    <property type="entry name" value="FAD_PCMH"/>
    <property type="match status" value="1"/>
</dbReference>